<dbReference type="Proteomes" id="UP000199513">
    <property type="component" value="Unassembled WGS sequence"/>
</dbReference>
<organism evidence="1 2">
    <name type="scientific">Thermoflexibacter ruber</name>
    <dbReference type="NCBI Taxonomy" id="1003"/>
    <lineage>
        <taxon>Bacteria</taxon>
        <taxon>Pseudomonadati</taxon>
        <taxon>Bacteroidota</taxon>
        <taxon>Cytophagia</taxon>
        <taxon>Cytophagales</taxon>
        <taxon>Thermoflexibacteraceae</taxon>
        <taxon>Thermoflexibacter</taxon>
    </lineage>
</organism>
<protein>
    <submittedName>
        <fullName evidence="1">Uncharacterized protein</fullName>
    </submittedName>
</protein>
<gene>
    <name evidence="1" type="ORF">SAMN04488541_102850</name>
</gene>
<evidence type="ECO:0000313" key="1">
    <source>
        <dbReference type="EMBL" id="SFF36496.1"/>
    </source>
</evidence>
<reference evidence="1 2" key="1">
    <citation type="submission" date="2016-10" db="EMBL/GenBank/DDBJ databases">
        <authorList>
            <person name="de Groot N.N."/>
        </authorList>
    </citation>
    <scope>NUCLEOTIDE SEQUENCE [LARGE SCALE GENOMIC DNA]</scope>
    <source>
        <strain>GEY</strain>
        <strain evidence="2">DSM 9560</strain>
    </source>
</reference>
<evidence type="ECO:0000313" key="2">
    <source>
        <dbReference type="Proteomes" id="UP000199513"/>
    </source>
</evidence>
<dbReference type="AlphaFoldDB" id="A0A1I2I6H1"/>
<sequence length="44" mass="5195">MNFYQLCFGVGYSKVSANRSFAKPVRSEYNKQMENKIKQKNKCE</sequence>
<proteinExistence type="predicted"/>
<accession>A0A1I2I6H1</accession>
<dbReference type="EMBL" id="FONY01000028">
    <property type="protein sequence ID" value="SFF36496.1"/>
    <property type="molecule type" value="Genomic_DNA"/>
</dbReference>
<dbReference type="STRING" id="1003.SAMN04488541_102850"/>
<keyword evidence="2" id="KW-1185">Reference proteome</keyword>
<name>A0A1I2I6H1_9BACT</name>